<accession>A0AAW8R1K4</accession>
<dbReference type="EMBL" id="JAVRIE010000004">
    <property type="protein sequence ID" value="MDT0583151.1"/>
    <property type="molecule type" value="Genomic_DNA"/>
</dbReference>
<gene>
    <name evidence="1" type="ORF">RM544_11425</name>
</gene>
<comment type="caution">
    <text evidence="1">The sequence shown here is derived from an EMBL/GenBank/DDBJ whole genome shotgun (WGS) entry which is preliminary data.</text>
</comment>
<evidence type="ECO:0000313" key="2">
    <source>
        <dbReference type="Proteomes" id="UP001249020"/>
    </source>
</evidence>
<protein>
    <submittedName>
        <fullName evidence="1">Uncharacterized protein</fullName>
    </submittedName>
</protein>
<proteinExistence type="predicted"/>
<name>A0AAW8R1K4_9ALTE</name>
<evidence type="ECO:0000313" key="1">
    <source>
        <dbReference type="EMBL" id="MDT0583151.1"/>
    </source>
</evidence>
<dbReference type="Proteomes" id="UP001249020">
    <property type="component" value="Unassembled WGS sequence"/>
</dbReference>
<sequence length="52" mass="5718">MASASISRRIFITFASLAAAICVLFACITWLFAAITEDDVVKQVMHEEAKNI</sequence>
<reference evidence="1 2" key="1">
    <citation type="submission" date="2023-09" db="EMBL/GenBank/DDBJ databases">
        <authorList>
            <person name="Rey-Velasco X."/>
        </authorList>
    </citation>
    <scope>NUCLEOTIDE SEQUENCE [LARGE SCALE GENOMIC DNA]</scope>
    <source>
        <strain evidence="1 2">W409</strain>
    </source>
</reference>
<organism evidence="1 2">
    <name type="scientific">Brumicola blandensis</name>
    <dbReference type="NCBI Taxonomy" id="3075611"/>
    <lineage>
        <taxon>Bacteria</taxon>
        <taxon>Pseudomonadati</taxon>
        <taxon>Pseudomonadota</taxon>
        <taxon>Gammaproteobacteria</taxon>
        <taxon>Alteromonadales</taxon>
        <taxon>Alteromonadaceae</taxon>
        <taxon>Brumicola</taxon>
    </lineage>
</organism>
<dbReference type="AlphaFoldDB" id="A0AAW8R1K4"/>
<dbReference type="RefSeq" id="WP_311361919.1">
    <property type="nucleotide sequence ID" value="NZ_JAVRIE010000004.1"/>
</dbReference>
<keyword evidence="2" id="KW-1185">Reference proteome</keyword>